<dbReference type="InterPro" id="IPR025834">
    <property type="entry name" value="TopoI_C_dom"/>
</dbReference>
<dbReference type="InterPro" id="IPR013034">
    <property type="entry name" value="DNA_topo_DNA_db_N_dom1"/>
</dbReference>
<dbReference type="PANTHER" id="PTHR10290">
    <property type="entry name" value="DNA TOPOISOMERASE I"/>
    <property type="match status" value="1"/>
</dbReference>
<evidence type="ECO:0000256" key="8">
    <source>
        <dbReference type="PROSITE-ProRule" id="PRU01382"/>
    </source>
</evidence>
<dbReference type="InterPro" id="IPR013500">
    <property type="entry name" value="TopoI_cat_euk"/>
</dbReference>
<evidence type="ECO:0000259" key="11">
    <source>
        <dbReference type="SMART" id="SM00435"/>
    </source>
</evidence>
<dbReference type="FunFam" id="1.10.10.41:FF:000001">
    <property type="entry name" value="DNA topoisomerase I"/>
    <property type="match status" value="1"/>
</dbReference>
<dbReference type="FunFam" id="2.170.11.10:FF:000001">
    <property type="entry name" value="DNA topoisomerase I"/>
    <property type="match status" value="1"/>
</dbReference>
<protein>
    <recommendedName>
        <fullName evidence="9">DNA topoisomerase I</fullName>
        <ecNumber evidence="9">5.6.2.1</ecNumber>
    </recommendedName>
    <alternativeName>
        <fullName evidence="9">DNA topoisomerase 1</fullName>
    </alternativeName>
</protein>
<dbReference type="InterPro" id="IPR001631">
    <property type="entry name" value="TopoI"/>
</dbReference>
<dbReference type="Pfam" id="PF01028">
    <property type="entry name" value="Topoisom_I"/>
    <property type="match status" value="1"/>
</dbReference>
<evidence type="ECO:0000256" key="2">
    <source>
        <dbReference type="ARBA" id="ARBA00004123"/>
    </source>
</evidence>
<keyword evidence="4 8" id="KW-0799">Topoisomerase</keyword>
<evidence type="ECO:0000256" key="6">
    <source>
        <dbReference type="ARBA" id="ARBA00023235"/>
    </source>
</evidence>
<evidence type="ECO:0000256" key="9">
    <source>
        <dbReference type="RuleBase" id="RU365101"/>
    </source>
</evidence>
<dbReference type="InterPro" id="IPR013499">
    <property type="entry name" value="TopoI_euk"/>
</dbReference>
<accession>A0A9P6X1U8</accession>
<comment type="catalytic activity">
    <reaction evidence="1 8 9">
        <text>ATP-independent breakage of single-stranded DNA, followed by passage and rejoining.</text>
        <dbReference type="EC" id="5.6.2.1"/>
    </reaction>
</comment>
<feature type="region of interest" description="Disordered" evidence="10">
    <location>
        <begin position="24"/>
        <end position="129"/>
    </location>
</feature>
<dbReference type="InterPro" id="IPR036202">
    <property type="entry name" value="TopoI_DNA-bd_euk_N_sf"/>
</dbReference>
<dbReference type="CDD" id="cd00659">
    <property type="entry name" value="Topo_IB_C"/>
    <property type="match status" value="1"/>
</dbReference>
<sequence length="770" mass="89316">MSASVSDDEIPLSERVKVEEKIKNEPDVKDKLRVVKKEVTGDSSDDDEIPLAQRQMKRPLKKQKPITTTDSDSDVDVKKEELDSEDEIPLAMRKNIKPEPMDIDKPSKKRPLEKPENKKGKKKVKKEEEEKDIYKWWEEQDQSGIAEDDSIKWTTLEHNGVLFPPEYEPHNVKMKYDGKPITLSPEAEEVASFFAALLETEHAQNPVFQKNFFNDWLQILKKDPNNPDIKEFSKCDFRPIFEKFQQEKEAKKQMSKQEKLKKIKEEKAKIEEPFMTAIVDGRKEKVGNFRIEPPGLFRGRGSHPKTGKLKTRVLPEQVTLNLGLNAKIPEPPKGHKWGGIVHDQTATWLATWKENVNGSIKYVFLAATSAWKGQSDMQKFEKARELKKYVKTIRENYTRELKDKISETRQRATAMYLIDRLALRAGNEKGEDEADTVGCCSLRYEHIELEPPNILHFDFLGKDSIRYQNTVEVDPQVYKNIKIFKKQVGPEHMIFDRLTTTGLNKYLNTCMKGLSAKVFRTYNASITFQEQLEKLTNENDSIPDKLLSYNRANREVAVLCNHQKAASKNHEQQISKMGDRIRAIKYQRMKLRKTLYDLDPKAKKNGPYADSESDLEEEWMIQHEKDLVAKEKDKVKIRFEKQNEKLAAENQPLLPESELTKNLKATDLLLEKLASERKAATIEAKASMTAEKTILKIEKMDERIAAIKTQTTDREENKQIALGTSKLNYIDPRISVTWCKKYNVPLEKVFSKTLLEKFRWAQKIPEDWKF</sequence>
<evidence type="ECO:0000256" key="1">
    <source>
        <dbReference type="ARBA" id="ARBA00000213"/>
    </source>
</evidence>
<dbReference type="InterPro" id="IPR008336">
    <property type="entry name" value="TopoI_DNA-bd_euk"/>
</dbReference>
<dbReference type="AlphaFoldDB" id="A0A9P6X1U8"/>
<evidence type="ECO:0000256" key="5">
    <source>
        <dbReference type="ARBA" id="ARBA00023125"/>
    </source>
</evidence>
<reference evidence="12" key="1">
    <citation type="journal article" date="2020" name="Microb. Genom.">
        <title>Genetic diversity of clinical and environmental Mucorales isolates obtained from an investigation of mucormycosis cases among solid organ transplant recipients.</title>
        <authorList>
            <person name="Nguyen M.H."/>
            <person name="Kaul D."/>
            <person name="Muto C."/>
            <person name="Cheng S.J."/>
            <person name="Richter R.A."/>
            <person name="Bruno V.M."/>
            <person name="Liu G."/>
            <person name="Beyhan S."/>
            <person name="Sundermann A.J."/>
            <person name="Mounaud S."/>
            <person name="Pasculle A.W."/>
            <person name="Nierman W.C."/>
            <person name="Driscoll E."/>
            <person name="Cumbie R."/>
            <person name="Clancy C.J."/>
            <person name="Dupont C.L."/>
        </authorList>
    </citation>
    <scope>NUCLEOTIDE SEQUENCE</scope>
    <source>
        <strain evidence="12">GL11</strain>
    </source>
</reference>
<proteinExistence type="inferred from homology"/>
<dbReference type="GO" id="GO:0005730">
    <property type="term" value="C:nucleolus"/>
    <property type="evidence" value="ECO:0007669"/>
    <property type="project" value="TreeGrafter"/>
</dbReference>
<dbReference type="PROSITE" id="PS52038">
    <property type="entry name" value="TOPO_IB_2"/>
    <property type="match status" value="1"/>
</dbReference>
<dbReference type="InterPro" id="IPR011010">
    <property type="entry name" value="DNA_brk_join_enz"/>
</dbReference>
<dbReference type="GO" id="GO:0006265">
    <property type="term" value="P:DNA topological change"/>
    <property type="evidence" value="ECO:0007669"/>
    <property type="project" value="UniProtKB-UniRule"/>
</dbReference>
<name>A0A9P6X1U8_RHIOR</name>
<dbReference type="OrthoDB" id="47179at2759"/>
<dbReference type="EMBL" id="JAANQT010002028">
    <property type="protein sequence ID" value="KAG1303325.1"/>
    <property type="molecule type" value="Genomic_DNA"/>
</dbReference>
<gene>
    <name evidence="12" type="ORF">G6F64_010170</name>
</gene>
<comment type="similarity">
    <text evidence="3 8 9">Belongs to the type IB topoisomerase family.</text>
</comment>
<dbReference type="Gene3D" id="2.170.11.10">
    <property type="entry name" value="DNA Topoisomerase I, domain 2"/>
    <property type="match status" value="1"/>
</dbReference>
<feature type="compositionally biased region" description="Basic residues" evidence="10">
    <location>
        <begin position="55"/>
        <end position="64"/>
    </location>
</feature>
<dbReference type="FunFam" id="3.90.15.10:FF:000003">
    <property type="entry name" value="DNA topoisomerase I"/>
    <property type="match status" value="1"/>
</dbReference>
<dbReference type="GO" id="GO:0006260">
    <property type="term" value="P:DNA replication"/>
    <property type="evidence" value="ECO:0007669"/>
    <property type="project" value="TreeGrafter"/>
</dbReference>
<feature type="domain" description="DNA topoisomerase I eukaryotic-type" evidence="11">
    <location>
        <begin position="296"/>
        <end position="743"/>
    </location>
</feature>
<dbReference type="InterPro" id="IPR051062">
    <property type="entry name" value="Topoisomerase_IB"/>
</dbReference>
<dbReference type="PANTHER" id="PTHR10290:SF3">
    <property type="entry name" value="DNA TOPOISOMERASE 1"/>
    <property type="match status" value="1"/>
</dbReference>
<evidence type="ECO:0000256" key="4">
    <source>
        <dbReference type="ARBA" id="ARBA00023029"/>
    </source>
</evidence>
<evidence type="ECO:0000256" key="3">
    <source>
        <dbReference type="ARBA" id="ARBA00006645"/>
    </source>
</evidence>
<evidence type="ECO:0000313" key="13">
    <source>
        <dbReference type="Proteomes" id="UP000716291"/>
    </source>
</evidence>
<evidence type="ECO:0000313" key="12">
    <source>
        <dbReference type="EMBL" id="KAG1303325.1"/>
    </source>
</evidence>
<dbReference type="SMART" id="SM00435">
    <property type="entry name" value="TOPEUc"/>
    <property type="match status" value="1"/>
</dbReference>
<keyword evidence="7" id="KW-0539">Nucleus</keyword>
<dbReference type="GO" id="GO:0003917">
    <property type="term" value="F:DNA topoisomerase type I (single strand cut, ATP-independent) activity"/>
    <property type="evidence" value="ECO:0007669"/>
    <property type="project" value="UniProtKB-UniRule"/>
</dbReference>
<keyword evidence="5 8" id="KW-0238">DNA-binding</keyword>
<dbReference type="Gene3D" id="3.90.15.10">
    <property type="entry name" value="Topoisomerase I, Chain A, domain 3"/>
    <property type="match status" value="1"/>
</dbReference>
<dbReference type="InterPro" id="IPR013030">
    <property type="entry name" value="DNA_topo_DNA_db_N_dom2"/>
</dbReference>
<dbReference type="GO" id="GO:0005694">
    <property type="term" value="C:chromosome"/>
    <property type="evidence" value="ECO:0007669"/>
    <property type="project" value="InterPro"/>
</dbReference>
<feature type="active site" description="O-(3'-phospho-DNA)-tyrosine intermediate" evidence="8">
    <location>
        <position position="729"/>
    </location>
</feature>
<dbReference type="InterPro" id="IPR014727">
    <property type="entry name" value="TopoI_cat_a/b-sub_euk"/>
</dbReference>
<comment type="function">
    <text evidence="9">Releases the supercoiling and torsional tension of DNA introduced during the DNA replication and transcription by transiently cleaving and rejoining one strand of the DNA duplex. Introduces a single-strand break via transesterification at the specific target site 5'-[CT]CCTTp site in duplex DNA. The scissile phosphodiester is attacked by the catalytic tyrosine of the enzyme, resulting in the formation of a DNA-(3'-phosphotyrosyl)-enzyme intermediate and the expulsion of a 5'-OH DNA strand. The free DNA strand then undergoes passage around the unbroken strand thus removing DNA supercoils. Finally, in the religation step, the DNA 5'-OH attacks the covalent intermediate to expel the active-site tyrosine and restore the DNA phosphodiester backbone.</text>
</comment>
<organism evidence="12 13">
    <name type="scientific">Rhizopus oryzae</name>
    <name type="common">Mucormycosis agent</name>
    <name type="synonym">Rhizopus arrhizus var. delemar</name>
    <dbReference type="NCBI Taxonomy" id="64495"/>
    <lineage>
        <taxon>Eukaryota</taxon>
        <taxon>Fungi</taxon>
        <taxon>Fungi incertae sedis</taxon>
        <taxon>Mucoromycota</taxon>
        <taxon>Mucoromycotina</taxon>
        <taxon>Mucoromycetes</taxon>
        <taxon>Mucorales</taxon>
        <taxon>Mucorineae</taxon>
        <taxon>Rhizopodaceae</taxon>
        <taxon>Rhizopus</taxon>
    </lineage>
</organism>
<dbReference type="InterPro" id="IPR014711">
    <property type="entry name" value="TopoI_cat_a-hlx-sub_euk"/>
</dbReference>
<dbReference type="Gene3D" id="1.10.132.10">
    <property type="match status" value="1"/>
</dbReference>
<feature type="compositionally biased region" description="Basic and acidic residues" evidence="10">
    <location>
        <begin position="96"/>
        <end position="118"/>
    </location>
</feature>
<dbReference type="GO" id="GO:0003677">
    <property type="term" value="F:DNA binding"/>
    <property type="evidence" value="ECO:0007669"/>
    <property type="project" value="UniProtKB-UniRule"/>
</dbReference>
<dbReference type="Pfam" id="PF02919">
    <property type="entry name" value="Topoisom_I_N"/>
    <property type="match status" value="1"/>
</dbReference>
<dbReference type="SUPFAM" id="SSF56349">
    <property type="entry name" value="DNA breaking-rejoining enzymes"/>
    <property type="match status" value="1"/>
</dbReference>
<dbReference type="Pfam" id="PF14370">
    <property type="entry name" value="Topo_C_assoc"/>
    <property type="match status" value="1"/>
</dbReference>
<keyword evidence="13" id="KW-1185">Reference proteome</keyword>
<dbReference type="CDD" id="cd00660">
    <property type="entry name" value="Topoisomer_IB_N"/>
    <property type="match status" value="1"/>
</dbReference>
<feature type="compositionally biased region" description="Basic and acidic residues" evidence="10">
    <location>
        <begin position="24"/>
        <end position="40"/>
    </location>
</feature>
<keyword evidence="6 8" id="KW-0413">Isomerase</keyword>
<dbReference type="PRINTS" id="PR00416">
    <property type="entry name" value="EUTPISMRASEI"/>
</dbReference>
<evidence type="ECO:0000256" key="7">
    <source>
        <dbReference type="ARBA" id="ARBA00023242"/>
    </source>
</evidence>
<dbReference type="Gene3D" id="1.10.10.41">
    <property type="entry name" value="Yeast DNA topoisomerase - domain 1"/>
    <property type="match status" value="1"/>
</dbReference>
<evidence type="ECO:0000256" key="10">
    <source>
        <dbReference type="SAM" id="MobiDB-lite"/>
    </source>
</evidence>
<dbReference type="InterPro" id="IPR018521">
    <property type="entry name" value="TopoIB_AS"/>
</dbReference>
<dbReference type="GO" id="GO:0007059">
    <property type="term" value="P:chromosome segregation"/>
    <property type="evidence" value="ECO:0007669"/>
    <property type="project" value="TreeGrafter"/>
</dbReference>
<comment type="caution">
    <text evidence="12">The sequence shown here is derived from an EMBL/GenBank/DDBJ whole genome shotgun (WGS) entry which is preliminary data.</text>
</comment>
<dbReference type="EC" id="5.6.2.1" evidence="9"/>
<dbReference type="SUPFAM" id="SSF56741">
    <property type="entry name" value="Eukaryotic DNA topoisomerase I, N-terminal DNA-binding fragment"/>
    <property type="match status" value="1"/>
</dbReference>
<dbReference type="PROSITE" id="PS00176">
    <property type="entry name" value="TOPO_IB_1"/>
    <property type="match status" value="1"/>
</dbReference>
<comment type="subcellular location">
    <subcellularLocation>
        <location evidence="2">Nucleus</location>
    </subcellularLocation>
</comment>
<dbReference type="Proteomes" id="UP000716291">
    <property type="component" value="Unassembled WGS sequence"/>
</dbReference>